<reference evidence="1 2" key="1">
    <citation type="submission" date="2011-09" db="EMBL/GenBank/DDBJ databases">
        <title>The draft genome of Methylobacterium extorquens DSM 13060.</title>
        <authorList>
            <consortium name="US DOE Joint Genome Institute (JGI-PGF)"/>
            <person name="Lucas S."/>
            <person name="Han J."/>
            <person name="Lapidus A."/>
            <person name="Cheng J.-F."/>
            <person name="Goodwin L."/>
            <person name="Pitluck S."/>
            <person name="Peters L."/>
            <person name="Land M.L."/>
            <person name="Hauser L."/>
            <person name="Koskimaki J."/>
            <person name="Halonen O."/>
            <person name="Pirttila A."/>
            <person name="Frank C."/>
            <person name="Woyke T.J."/>
        </authorList>
    </citation>
    <scope>NUCLEOTIDE SEQUENCE [LARGE SCALE GENOMIC DNA]</scope>
    <source>
        <strain evidence="1 2">DSM 13060</strain>
    </source>
</reference>
<accession>H1KGN8</accession>
<dbReference type="AlphaFoldDB" id="H1KGN8"/>
<sequence>MVEQRTTIGQRLDLVNSVLAHDATYRHALQFHYNTLSVLSHLSRVTGRRAPKRSAMLLSGIRLLYDAENRANGVVASMGDSTNGASAQFLQYAASKLPEGLHEDHSVTALRDLIGAALRRWKQRNPGVVVVPGSGRRAGQTA</sequence>
<dbReference type="PATRIC" id="fig|882800.3.peg.1769"/>
<evidence type="ECO:0000313" key="2">
    <source>
        <dbReference type="Proteomes" id="UP000004382"/>
    </source>
</evidence>
<evidence type="ECO:0000313" key="1">
    <source>
        <dbReference type="EMBL" id="EHP93339.1"/>
    </source>
</evidence>
<proteinExistence type="predicted"/>
<dbReference type="Proteomes" id="UP000004382">
    <property type="component" value="Unassembled WGS sequence"/>
</dbReference>
<comment type="caution">
    <text evidence="1">The sequence shown here is derived from an EMBL/GenBank/DDBJ whole genome shotgun (WGS) entry which is preliminary data.</text>
</comment>
<dbReference type="RefSeq" id="WP_004446494.1">
    <property type="nucleotide sequence ID" value="NZ_AGJK01000034.1"/>
</dbReference>
<gene>
    <name evidence="1" type="ORF">MetexDRAFT_1800</name>
</gene>
<dbReference type="EMBL" id="AGJK01000034">
    <property type="protein sequence ID" value="EHP93339.1"/>
    <property type="molecule type" value="Genomic_DNA"/>
</dbReference>
<name>H1KGN8_METEX</name>
<protein>
    <submittedName>
        <fullName evidence="1">Uncharacterized protein</fullName>
    </submittedName>
</protein>
<organism evidence="1 2">
    <name type="scientific">Methylorubrum extorquens DSM 13060</name>
    <dbReference type="NCBI Taxonomy" id="882800"/>
    <lineage>
        <taxon>Bacteria</taxon>
        <taxon>Pseudomonadati</taxon>
        <taxon>Pseudomonadota</taxon>
        <taxon>Alphaproteobacteria</taxon>
        <taxon>Hyphomicrobiales</taxon>
        <taxon>Methylobacteriaceae</taxon>
        <taxon>Methylorubrum</taxon>
    </lineage>
</organism>